<name>A0A369JD30_HYPMA</name>
<gene>
    <name evidence="1" type="ORF">Hypma_000429</name>
</gene>
<keyword evidence="2" id="KW-1185">Reference proteome</keyword>
<organism evidence="1 2">
    <name type="scientific">Hypsizygus marmoreus</name>
    <name type="common">White beech mushroom</name>
    <name type="synonym">Agaricus marmoreus</name>
    <dbReference type="NCBI Taxonomy" id="39966"/>
    <lineage>
        <taxon>Eukaryota</taxon>
        <taxon>Fungi</taxon>
        <taxon>Dikarya</taxon>
        <taxon>Basidiomycota</taxon>
        <taxon>Agaricomycotina</taxon>
        <taxon>Agaricomycetes</taxon>
        <taxon>Agaricomycetidae</taxon>
        <taxon>Agaricales</taxon>
        <taxon>Tricholomatineae</taxon>
        <taxon>Lyophyllaceae</taxon>
        <taxon>Hypsizygus</taxon>
    </lineage>
</organism>
<sequence>MAQLSTSNIDTQKQGDCSCLLHSRPSQYALPPSTQSRSNRSSSLQRVTPIQMHALLTALGARVASAEEVRALAAVHAAPDQPMAMDTSAPAVHVSAPRLILDIPSSSTLVETSSVWDMSAPSRPPTPEASLPANAGTLSLSDVFLASIKDLTTLLPTAAYQWQRRHQLPDSRSCCGSIRCGVGEREVVQVTLIVTRTALAPA</sequence>
<evidence type="ECO:0000313" key="1">
    <source>
        <dbReference type="EMBL" id="RDB18335.1"/>
    </source>
</evidence>
<accession>A0A369JD30</accession>
<dbReference type="Proteomes" id="UP000076154">
    <property type="component" value="Unassembled WGS sequence"/>
</dbReference>
<evidence type="ECO:0000313" key="2">
    <source>
        <dbReference type="Proteomes" id="UP000076154"/>
    </source>
</evidence>
<dbReference type="EMBL" id="LUEZ02000106">
    <property type="protein sequence ID" value="RDB18335.1"/>
    <property type="molecule type" value="Genomic_DNA"/>
</dbReference>
<protein>
    <submittedName>
        <fullName evidence="1">Uncharacterized protein</fullName>
    </submittedName>
</protein>
<dbReference type="OrthoDB" id="3270804at2759"/>
<dbReference type="AlphaFoldDB" id="A0A369JD30"/>
<comment type="caution">
    <text evidence="1">The sequence shown here is derived from an EMBL/GenBank/DDBJ whole genome shotgun (WGS) entry which is preliminary data.</text>
</comment>
<reference evidence="1" key="1">
    <citation type="submission" date="2018-04" db="EMBL/GenBank/DDBJ databases">
        <title>Whole genome sequencing of Hypsizygus marmoreus.</title>
        <authorList>
            <person name="Choi I.-G."/>
            <person name="Min B."/>
            <person name="Kim J.-G."/>
            <person name="Kim S."/>
            <person name="Oh Y.-L."/>
            <person name="Kong W.-S."/>
            <person name="Park H."/>
            <person name="Jeong J."/>
            <person name="Song E.-S."/>
        </authorList>
    </citation>
    <scope>NUCLEOTIDE SEQUENCE [LARGE SCALE GENOMIC DNA]</scope>
    <source>
        <strain evidence="1">51987-8</strain>
    </source>
</reference>
<dbReference type="InParanoid" id="A0A369JD30"/>
<proteinExistence type="predicted"/>